<accession>S2EHX4</accession>
<name>S2EHX4_9ARCH</name>
<dbReference type="AlphaFoldDB" id="S2EHX4"/>
<proteinExistence type="predicted"/>
<feature type="non-terminal residue" evidence="1">
    <location>
        <position position="1167"/>
    </location>
</feature>
<dbReference type="Proteomes" id="UP000014065">
    <property type="component" value="Unassembled WGS sequence"/>
</dbReference>
<organism evidence="1 2">
    <name type="scientific">Candidatus Nitrosarchaeum limnium BG20</name>
    <dbReference type="NCBI Taxonomy" id="859192"/>
    <lineage>
        <taxon>Archaea</taxon>
        <taxon>Nitrososphaerota</taxon>
        <taxon>Nitrososphaeria</taxon>
        <taxon>Nitrosopumilales</taxon>
        <taxon>Nitrosopumilaceae</taxon>
        <taxon>Nitrosarchaeum</taxon>
    </lineage>
</organism>
<evidence type="ECO:0000313" key="1">
    <source>
        <dbReference type="EMBL" id="EPA04367.1"/>
    </source>
</evidence>
<reference evidence="1 2" key="1">
    <citation type="journal article" date="2012" name="J. Bacteriol.">
        <title>Genome Sequence of "Candidatus Nitrosoarchaeum limnia" BG20, a Low-Salinity Ammonia-Oxidizing Archaeon from the San Francisco Bay Estuary.</title>
        <authorList>
            <person name="Mosier A.C."/>
            <person name="Allen E.E."/>
            <person name="Kim M."/>
            <person name="Ferriera S."/>
            <person name="Francis C.A."/>
        </authorList>
    </citation>
    <scope>NUCLEOTIDE SEQUENCE [LARGE SCALE GENOMIC DNA]</scope>
    <source>
        <strain evidence="1 2">BG20</strain>
    </source>
</reference>
<protein>
    <submittedName>
        <fullName evidence="1">Uncharacterized protein</fullName>
    </submittedName>
</protein>
<keyword evidence="2" id="KW-1185">Reference proteome</keyword>
<gene>
    <name evidence="1" type="ORF">BG20_I1695</name>
</gene>
<comment type="caution">
    <text evidence="1">The sequence shown here is derived from an EMBL/GenBank/DDBJ whole genome shotgun (WGS) entry which is preliminary data.</text>
</comment>
<dbReference type="EMBL" id="AHJG01000316">
    <property type="protein sequence ID" value="EPA04367.1"/>
    <property type="molecule type" value="Genomic_DNA"/>
</dbReference>
<sequence length="1167" mass="121844">MLAGSMTIVAPSMMPAAHAANANLFVSAENSQFNNYMSGPQVVEVVVIDSSINDTNEGKGEPDVKVNGKKLRMAQAVDGNWYGYFADNTQARTADQTTITAPGGFGLDFGQFCSQASLALHSSNNLGMFTDTVGVAIPVRSTGSSFGTNGTATATACDTSFNGATAIKANSTHTGTTAASGVEGRVMNVVREAKTINTNSATGNGVGQIGLKDDGLWPFIQLYSLSVGGNVIVSYNKGGGVQSTTLTFDTVDQFANTSLDKVKYTQKSQIHTTITDLWLNIDPTDEDSWTFGTNATALGANEAARTTLSTNYQVFNENGQNAGASVANGIINIKPSLSSLMVETNGVLIVNANPQGAANAVLTIQDNDDTVVNSCSQDAKTCTVTNGGTILGRNSQPITITEQGPNSGIFGTYDESDTSVIKVTDNAARGTSATINYNEVPRTVLVGFDFATISISPSDTEWNSGEEIPITLVDGDANKNSRADEDLDVFDPNVTLIPALITGDPFTIGENGTGLTNAQRGVWVNFTGTTSTGIISSLHGSPNATATINVQKFSERAIVSNSTSIEPRYTNALVVELGTTIGDLRQTIRNPIGGTFHGFNFLNLDLRSFNTTSTFDVYLLNSTTANGRIITSAGVTNTGVGALLIADNVSPQSLTILNATASNARIFATGTAASNHVGLLFVNNGGNLVLPSTSDAIVADFFSYGFLNDGLKQNERIANQIIRFELEETGDNTSTFAGTVEYIMLNQLNILDASTYANLSPIADDPTFIVIEDLDNEDSPRVNYNDLGADGVTTQVSAQQAAPAHSGIVSFNSHNFKTADTVTVTVQDVDLNVDSDLIDIYTVVSNLGRLKDVVGNNSTSVRLSNNDDLGRLLDITFDDSKWTSPAANSACATSLSNAGVTDTGLGATGFTLVETGPATGTFVGDFQIPSLWCAPSATTATTVTGLDIEVNYVDFRDASGETIEVGDSAGVRANTGSVSLDRTVYPVPFGIPSNFATTTVTTPSGRSIFPIHQTGMDSTSGLQAGGGEFLADGDLTIHVRVNDPDFDVSASGEDKIGQNTTSATKPVGPVKVSVLRGSSVVVLGYAGGDAVLPGPIDVDDNNANATRQFGPMTEISPDAGIFEADIDIKYTDGPSSTICPATTAYGNIVGTTTTNRADRFDAAPTSG</sequence>
<evidence type="ECO:0000313" key="2">
    <source>
        <dbReference type="Proteomes" id="UP000014065"/>
    </source>
</evidence>